<protein>
    <submittedName>
        <fullName evidence="2">S-adenosyl-L-methionine-dependent methyltransferase</fullName>
    </submittedName>
</protein>
<dbReference type="Gene3D" id="3.40.50.150">
    <property type="entry name" value="Vaccinia Virus protein VP39"/>
    <property type="match status" value="1"/>
</dbReference>
<dbReference type="Proteomes" id="UP000274822">
    <property type="component" value="Unassembled WGS sequence"/>
</dbReference>
<dbReference type="InterPro" id="IPR041698">
    <property type="entry name" value="Methyltransf_25"/>
</dbReference>
<dbReference type="Pfam" id="PF13649">
    <property type="entry name" value="Methyltransf_25"/>
    <property type="match status" value="1"/>
</dbReference>
<dbReference type="CDD" id="cd02440">
    <property type="entry name" value="AdoMet_MTases"/>
    <property type="match status" value="1"/>
</dbReference>
<accession>A0A433Q615</accession>
<comment type="caution">
    <text evidence="2">The sequence shown here is derived from an EMBL/GenBank/DDBJ whole genome shotgun (WGS) entry which is preliminary data.</text>
</comment>
<evidence type="ECO:0000313" key="2">
    <source>
        <dbReference type="EMBL" id="RUS25224.1"/>
    </source>
</evidence>
<dbReference type="AlphaFoldDB" id="A0A433Q615"/>
<organism evidence="2 3">
    <name type="scientific">Jimgerdemannia flammicorona</name>
    <dbReference type="NCBI Taxonomy" id="994334"/>
    <lineage>
        <taxon>Eukaryota</taxon>
        <taxon>Fungi</taxon>
        <taxon>Fungi incertae sedis</taxon>
        <taxon>Mucoromycota</taxon>
        <taxon>Mucoromycotina</taxon>
        <taxon>Endogonomycetes</taxon>
        <taxon>Endogonales</taxon>
        <taxon>Endogonaceae</taxon>
        <taxon>Jimgerdemannia</taxon>
    </lineage>
</organism>
<dbReference type="GO" id="GO:0032259">
    <property type="term" value="P:methylation"/>
    <property type="evidence" value="ECO:0007669"/>
    <property type="project" value="UniProtKB-KW"/>
</dbReference>
<reference evidence="2 3" key="1">
    <citation type="journal article" date="2018" name="New Phytol.">
        <title>Phylogenomics of Endogonaceae and evolution of mycorrhizas within Mucoromycota.</title>
        <authorList>
            <person name="Chang Y."/>
            <person name="Desiro A."/>
            <person name="Na H."/>
            <person name="Sandor L."/>
            <person name="Lipzen A."/>
            <person name="Clum A."/>
            <person name="Barry K."/>
            <person name="Grigoriev I.V."/>
            <person name="Martin F.M."/>
            <person name="Stajich J.E."/>
            <person name="Smith M.E."/>
            <person name="Bonito G."/>
            <person name="Spatafora J.W."/>
        </authorList>
    </citation>
    <scope>NUCLEOTIDE SEQUENCE [LARGE SCALE GENOMIC DNA]</scope>
    <source>
        <strain evidence="2 3">AD002</strain>
    </source>
</reference>
<feature type="domain" description="Methyltransferase" evidence="1">
    <location>
        <begin position="49"/>
        <end position="140"/>
    </location>
</feature>
<keyword evidence="3" id="KW-1185">Reference proteome</keyword>
<gene>
    <name evidence="2" type="ORF">BC938DRAFT_472457</name>
</gene>
<evidence type="ECO:0000259" key="1">
    <source>
        <dbReference type="Pfam" id="PF13649"/>
    </source>
</evidence>
<dbReference type="EMBL" id="RBNJ01013573">
    <property type="protein sequence ID" value="RUS25224.1"/>
    <property type="molecule type" value="Genomic_DNA"/>
</dbReference>
<evidence type="ECO:0000313" key="3">
    <source>
        <dbReference type="Proteomes" id="UP000274822"/>
    </source>
</evidence>
<dbReference type="PANTHER" id="PTHR43591">
    <property type="entry name" value="METHYLTRANSFERASE"/>
    <property type="match status" value="1"/>
</dbReference>
<dbReference type="PANTHER" id="PTHR43591:SF24">
    <property type="entry name" value="2-METHOXY-6-POLYPRENYL-1,4-BENZOQUINOL METHYLASE, MITOCHONDRIAL"/>
    <property type="match status" value="1"/>
</dbReference>
<name>A0A433Q615_9FUNG</name>
<dbReference type="GO" id="GO:0008168">
    <property type="term" value="F:methyltransferase activity"/>
    <property type="evidence" value="ECO:0007669"/>
    <property type="project" value="UniProtKB-KW"/>
</dbReference>
<dbReference type="SUPFAM" id="SSF53335">
    <property type="entry name" value="S-adenosyl-L-methionine-dependent methyltransferases"/>
    <property type="match status" value="1"/>
</dbReference>
<dbReference type="InterPro" id="IPR029063">
    <property type="entry name" value="SAM-dependent_MTases_sf"/>
</dbReference>
<proteinExistence type="predicted"/>
<sequence>MGNNKSKDMLGNGPEEISRLENQHDILRTLVHGNYHAPMDEALERGIRVLDVGCGPGKWTLEMAQDYPASQFTGTDKAPVFPRNPPLPNCRYIQADTLKGLPFADNTFDYVFQRFLFLAFTQSDWAVVMYELIRVTKPGGWIELFEFDLKFERTGPTYDRVWSALSSACETRGIHIRVSQELPQLMSSLENVHSETLTASMGWNGRLGEQAAHNFQQALLGMRKKLAHELNISNEHYAQIVIRAVSEFPENKTWTKMPYVYGMKPLTGSRPAVARAR</sequence>
<keyword evidence="2" id="KW-0489">Methyltransferase</keyword>
<keyword evidence="2" id="KW-0808">Transferase</keyword>